<protein>
    <submittedName>
        <fullName evidence="1">Uncharacterized protein</fullName>
    </submittedName>
</protein>
<dbReference type="Proteomes" id="UP000075321">
    <property type="component" value="Unassembled WGS sequence"/>
</dbReference>
<name>A0A151AD70_9EURY</name>
<evidence type="ECO:0000313" key="1">
    <source>
        <dbReference type="EMBL" id="KYH25579.1"/>
    </source>
</evidence>
<gene>
    <name evidence="1" type="ORF">HAPAU_22530</name>
</gene>
<evidence type="ECO:0000313" key="2">
    <source>
        <dbReference type="Proteomes" id="UP000075321"/>
    </source>
</evidence>
<dbReference type="RefSeq" id="WP_169802643.1">
    <property type="nucleotide sequence ID" value="NZ_LTAZ01000005.1"/>
</dbReference>
<dbReference type="PATRIC" id="fig|1008153.3.peg.2295"/>
<comment type="caution">
    <text evidence="1">The sequence shown here is derived from an EMBL/GenBank/DDBJ whole genome shotgun (WGS) entry which is preliminary data.</text>
</comment>
<dbReference type="AlphaFoldDB" id="A0A151AD70"/>
<organism evidence="1 2">
    <name type="scientific">Halalkalicoccus paucihalophilus</name>
    <dbReference type="NCBI Taxonomy" id="1008153"/>
    <lineage>
        <taxon>Archaea</taxon>
        <taxon>Methanobacteriati</taxon>
        <taxon>Methanobacteriota</taxon>
        <taxon>Stenosarchaea group</taxon>
        <taxon>Halobacteria</taxon>
        <taxon>Halobacteriales</taxon>
        <taxon>Halococcaceae</taxon>
        <taxon>Halalkalicoccus</taxon>
    </lineage>
</organism>
<reference evidence="1 2" key="1">
    <citation type="submission" date="2016-02" db="EMBL/GenBank/DDBJ databases">
        <title>Genome sequence of Halalkalicoccus paucihalophilus DSM 24557.</title>
        <authorList>
            <person name="Poehlein A."/>
            <person name="Daniel R."/>
        </authorList>
    </citation>
    <scope>NUCLEOTIDE SEQUENCE [LARGE SCALE GENOMIC DNA]</scope>
    <source>
        <strain evidence="1 2">DSM 24557</strain>
    </source>
</reference>
<dbReference type="EMBL" id="LTAZ01000005">
    <property type="protein sequence ID" value="KYH25579.1"/>
    <property type="molecule type" value="Genomic_DNA"/>
</dbReference>
<proteinExistence type="predicted"/>
<sequence length="53" mass="6075">MRSIELPVNCPHCTTRAVVDCDPSRFAADRSDRLKGTAIDCRGCENEFDLYYY</sequence>
<accession>A0A151AD70</accession>
<keyword evidence="2" id="KW-1185">Reference proteome</keyword>
<dbReference type="OrthoDB" id="256291at2157"/>